<evidence type="ECO:0000313" key="11">
    <source>
        <dbReference type="EMBL" id="CAE0779960.1"/>
    </source>
</evidence>
<feature type="domain" description="Helicase C-terminal" evidence="9">
    <location>
        <begin position="392"/>
        <end position="546"/>
    </location>
</feature>
<dbReference type="SMART" id="SM00490">
    <property type="entry name" value="HELICc"/>
    <property type="match status" value="1"/>
</dbReference>
<dbReference type="GO" id="GO:0005524">
    <property type="term" value="F:ATP binding"/>
    <property type="evidence" value="ECO:0007669"/>
    <property type="project" value="UniProtKB-KW"/>
</dbReference>
<dbReference type="Gene3D" id="1.10.1040.30">
    <property type="entry name" value="ISWI, HAND domain"/>
    <property type="match status" value="1"/>
</dbReference>
<dbReference type="InterPro" id="IPR001005">
    <property type="entry name" value="SANT/Myb"/>
</dbReference>
<dbReference type="PROSITE" id="PS51192">
    <property type="entry name" value="HELICASE_ATP_BIND_1"/>
    <property type="match status" value="1"/>
</dbReference>
<dbReference type="Pfam" id="PF09111">
    <property type="entry name" value="SLIDE"/>
    <property type="match status" value="1"/>
</dbReference>
<dbReference type="GO" id="GO:0031491">
    <property type="term" value="F:nucleosome binding"/>
    <property type="evidence" value="ECO:0007669"/>
    <property type="project" value="InterPro"/>
</dbReference>
<dbReference type="InterPro" id="IPR016197">
    <property type="entry name" value="Chromo-like_dom_sf"/>
</dbReference>
<dbReference type="PANTHER" id="PTHR45623">
    <property type="entry name" value="CHROMODOMAIN-HELICASE-DNA-BINDING PROTEIN 3-RELATED-RELATED"/>
    <property type="match status" value="1"/>
</dbReference>
<dbReference type="SUPFAM" id="SSF46689">
    <property type="entry name" value="Homeodomain-like"/>
    <property type="match status" value="2"/>
</dbReference>
<dbReference type="PROSITE" id="PS51194">
    <property type="entry name" value="HELICASE_CTER"/>
    <property type="match status" value="1"/>
</dbReference>
<dbReference type="Gene3D" id="3.40.50.10810">
    <property type="entry name" value="Tandem AAA-ATPase domain"/>
    <property type="match status" value="1"/>
</dbReference>
<dbReference type="InterPro" id="IPR038718">
    <property type="entry name" value="SNF2-like_sf"/>
</dbReference>
<dbReference type="CDD" id="cd00167">
    <property type="entry name" value="SANT"/>
    <property type="match status" value="1"/>
</dbReference>
<dbReference type="GO" id="GO:0003677">
    <property type="term" value="F:DNA binding"/>
    <property type="evidence" value="ECO:0007669"/>
    <property type="project" value="InterPro"/>
</dbReference>
<feature type="domain" description="SANT" evidence="10">
    <location>
        <begin position="744"/>
        <end position="796"/>
    </location>
</feature>
<dbReference type="InterPro" id="IPR027417">
    <property type="entry name" value="P-loop_NTPase"/>
</dbReference>
<dbReference type="PANTHER" id="PTHR45623:SF49">
    <property type="entry name" value="SWI_SNF-RELATED MATRIX-ASSOCIATED ACTIN-DEPENDENT REGULATOR OF CHROMATIN SUBFAMILY A MEMBER 5"/>
    <property type="match status" value="1"/>
</dbReference>
<reference evidence="11" key="1">
    <citation type="submission" date="2021-01" db="EMBL/GenBank/DDBJ databases">
        <authorList>
            <person name="Corre E."/>
            <person name="Pelletier E."/>
            <person name="Niang G."/>
            <person name="Scheremetjew M."/>
            <person name="Finn R."/>
            <person name="Kale V."/>
            <person name="Holt S."/>
            <person name="Cochrane G."/>
            <person name="Meng A."/>
            <person name="Brown T."/>
            <person name="Cohen L."/>
        </authorList>
    </citation>
    <scope>NUCLEOTIDE SEQUENCE</scope>
    <source>
        <strain evidence="11">CCMP645</strain>
    </source>
</reference>
<dbReference type="Pfam" id="PF00271">
    <property type="entry name" value="Helicase_C"/>
    <property type="match status" value="1"/>
</dbReference>
<name>A0A7S4BX57_CHRCT</name>
<keyword evidence="5" id="KW-0067">ATP-binding</keyword>
<dbReference type="AlphaFoldDB" id="A0A7S4BX57"/>
<dbReference type="InterPro" id="IPR000330">
    <property type="entry name" value="SNF2_N"/>
</dbReference>
<dbReference type="InterPro" id="IPR014001">
    <property type="entry name" value="Helicase_ATP-bd"/>
</dbReference>
<dbReference type="PROSITE" id="PS51293">
    <property type="entry name" value="SANT"/>
    <property type="match status" value="1"/>
</dbReference>
<dbReference type="GO" id="GO:0016887">
    <property type="term" value="F:ATP hydrolysis activity"/>
    <property type="evidence" value="ECO:0007669"/>
    <property type="project" value="TreeGrafter"/>
</dbReference>
<evidence type="ECO:0000256" key="7">
    <source>
        <dbReference type="SAM" id="MobiDB-lite"/>
    </source>
</evidence>
<evidence type="ECO:0000256" key="5">
    <source>
        <dbReference type="ARBA" id="ARBA00022840"/>
    </source>
</evidence>
<comment type="similarity">
    <text evidence="2">Belongs to the SNF2/RAD54 helicase family. ISWI subfamily.</text>
</comment>
<protein>
    <submittedName>
        <fullName evidence="11">Uncharacterized protein</fullName>
    </submittedName>
</protein>
<dbReference type="CDD" id="cd18793">
    <property type="entry name" value="SF2_C_SNF"/>
    <property type="match status" value="1"/>
</dbReference>
<feature type="region of interest" description="Disordered" evidence="7">
    <location>
        <begin position="716"/>
        <end position="737"/>
    </location>
</feature>
<comment type="subcellular location">
    <subcellularLocation>
        <location evidence="1">Nucleus</location>
    </subcellularLocation>
</comment>
<evidence type="ECO:0000259" key="10">
    <source>
        <dbReference type="PROSITE" id="PS51293"/>
    </source>
</evidence>
<organism evidence="11">
    <name type="scientific">Chrysotila carterae</name>
    <name type="common">Marine alga</name>
    <name type="synonym">Syracosphaera carterae</name>
    <dbReference type="NCBI Taxonomy" id="13221"/>
    <lineage>
        <taxon>Eukaryota</taxon>
        <taxon>Haptista</taxon>
        <taxon>Haptophyta</taxon>
        <taxon>Prymnesiophyceae</taxon>
        <taxon>Isochrysidales</taxon>
        <taxon>Isochrysidaceae</taxon>
        <taxon>Chrysotila</taxon>
    </lineage>
</organism>
<evidence type="ECO:0000256" key="3">
    <source>
        <dbReference type="ARBA" id="ARBA00022741"/>
    </source>
</evidence>
<dbReference type="InterPro" id="IPR036306">
    <property type="entry name" value="ISWI_HAND-dom_sf"/>
</dbReference>
<dbReference type="InterPro" id="IPR009057">
    <property type="entry name" value="Homeodomain-like_sf"/>
</dbReference>
<dbReference type="InterPro" id="IPR049730">
    <property type="entry name" value="SNF2/RAD54-like_C"/>
</dbReference>
<dbReference type="SMART" id="SM00717">
    <property type="entry name" value="SANT"/>
    <property type="match status" value="2"/>
</dbReference>
<dbReference type="GO" id="GO:0000785">
    <property type="term" value="C:chromatin"/>
    <property type="evidence" value="ECO:0007669"/>
    <property type="project" value="TreeGrafter"/>
</dbReference>
<evidence type="ECO:0000256" key="2">
    <source>
        <dbReference type="ARBA" id="ARBA00009687"/>
    </source>
</evidence>
<dbReference type="GO" id="GO:0034728">
    <property type="term" value="P:nucleosome organization"/>
    <property type="evidence" value="ECO:0007669"/>
    <property type="project" value="TreeGrafter"/>
</dbReference>
<proteinExistence type="inferred from homology"/>
<keyword evidence="4" id="KW-0378">Hydrolase</keyword>
<dbReference type="GO" id="GO:0140658">
    <property type="term" value="F:ATP-dependent chromatin remodeler activity"/>
    <property type="evidence" value="ECO:0007669"/>
    <property type="project" value="TreeGrafter"/>
</dbReference>
<dbReference type="InterPro" id="IPR001650">
    <property type="entry name" value="Helicase_C-like"/>
</dbReference>
<dbReference type="SMART" id="SM00487">
    <property type="entry name" value="DEXDc"/>
    <property type="match status" value="1"/>
</dbReference>
<evidence type="ECO:0000256" key="6">
    <source>
        <dbReference type="ARBA" id="ARBA00023242"/>
    </source>
</evidence>
<dbReference type="Pfam" id="PF00176">
    <property type="entry name" value="SNF2-rel_dom"/>
    <property type="match status" value="1"/>
</dbReference>
<dbReference type="SUPFAM" id="SSF101224">
    <property type="entry name" value="HAND domain of the nucleosome remodeling ATPase ISWI"/>
    <property type="match status" value="1"/>
</dbReference>
<dbReference type="InterPro" id="IPR015195">
    <property type="entry name" value="SLIDE"/>
</dbReference>
<dbReference type="GO" id="GO:0042393">
    <property type="term" value="F:histone binding"/>
    <property type="evidence" value="ECO:0007669"/>
    <property type="project" value="TreeGrafter"/>
</dbReference>
<evidence type="ECO:0000259" key="8">
    <source>
        <dbReference type="PROSITE" id="PS51192"/>
    </source>
</evidence>
<evidence type="ECO:0000256" key="4">
    <source>
        <dbReference type="ARBA" id="ARBA00022801"/>
    </source>
</evidence>
<sequence length="927" mass="107186">MVKWRSLPYVNCTWETALTLVGDQQALRQFRAFEAAPSPLELRVTAQGSRPPRSNWHKLKASPVFKSGNKLRPYQLEGLNWLLFSWYCRRSVMLADEMGLGKTVQSVATLNYIWKHEHIRGPFLVVAPLSTLSHWQREFEQWTDMNAIVYHGSYESREVLRRYEFHFADGQANPSLKNAHKFHALITSYEVIKLDLDRLRKISWRYMVIDEAHRLKNKDSALASELRSLRVEHMHLLTGTPLQNNTTELWALLSFLDPQLFPTLEGYLDEYGTLMDSQQVDRLNEKIRPYLLRRQKADVEKSLTPLEETIIWVEMTIYQKKCYKAVLEGNRDILLRGITAAAMPSLVNIQMELRKCCNHPYLITGVEASQAEGLQQGQEMDATLRASGKYVLLDKLLPKLKAEGHRVLIFSQMTRVLDILEDYCAYRREEGFYYCRIDGSTAGDDRQDAIDAFNRPDSDRFIFLLSTRAGGLGINLQTADIVIIYDSDWNPQADLQAMDRAHRIGQKKEVKVFRFVTADSIEEKVVERAELKLQMDYAVIQQGRLAEKQKALSKEEALAVVRYGADKVFRADDADITEEDIDTILRSAKNLTAEREGKLKEKAKRELLDFSNAEVNFQEFDGVDYKALKQEGDMVFMEMMQDSMGKRERTNTSYAERDFMRASGPTTSSDKALPKAKKLPDMKDFQLFDHKRIAELAELEYAREVKRVKAAQRAAEAGAAEPELQDLTPQEQADVRERERLEAEGFPFWSRHDYAKFLKACERHGRDKFQQIADEIGTKTVDEVKAYSAAFWERGPVMISDFDKASKKIEEGEKKILEKAKNAEALRQKVASCDNPWQTLSIKYGNNRGKLFTEEEDRFLMCMTNELGYGKWEELKREVRRHPEFRFDWLFKSRTPVELGRRVDHLIRLIQNENKEPRAKRAAAAAE</sequence>
<accession>A0A7S4BX57</accession>
<dbReference type="Gene3D" id="1.10.10.60">
    <property type="entry name" value="Homeodomain-like"/>
    <property type="match status" value="2"/>
</dbReference>
<dbReference type="SUPFAM" id="SSF52540">
    <property type="entry name" value="P-loop containing nucleoside triphosphate hydrolases"/>
    <property type="match status" value="2"/>
</dbReference>
<evidence type="ECO:0000259" key="9">
    <source>
        <dbReference type="PROSITE" id="PS51194"/>
    </source>
</evidence>
<dbReference type="InterPro" id="IPR017884">
    <property type="entry name" value="SANT_dom"/>
</dbReference>
<feature type="domain" description="Helicase ATP-binding" evidence="8">
    <location>
        <begin position="83"/>
        <end position="259"/>
    </location>
</feature>
<dbReference type="Gene3D" id="3.40.50.300">
    <property type="entry name" value="P-loop containing nucleotide triphosphate hydrolases"/>
    <property type="match status" value="1"/>
</dbReference>
<evidence type="ECO:0000256" key="1">
    <source>
        <dbReference type="ARBA" id="ARBA00004123"/>
    </source>
</evidence>
<gene>
    <name evidence="11" type="ORF">PCAR00345_LOCUS32599</name>
</gene>
<dbReference type="EMBL" id="HBIZ01050964">
    <property type="protein sequence ID" value="CAE0779960.1"/>
    <property type="molecule type" value="Transcribed_RNA"/>
</dbReference>
<dbReference type="GO" id="GO:0005634">
    <property type="term" value="C:nucleus"/>
    <property type="evidence" value="ECO:0007669"/>
    <property type="project" value="UniProtKB-SubCell"/>
</dbReference>
<keyword evidence="6" id="KW-0539">Nucleus</keyword>
<keyword evidence="3" id="KW-0547">Nucleotide-binding</keyword>
<dbReference type="Gene3D" id="2.40.50.40">
    <property type="match status" value="1"/>
</dbReference>
<dbReference type="SUPFAM" id="SSF54160">
    <property type="entry name" value="Chromo domain-like"/>
    <property type="match status" value="1"/>
</dbReference>